<dbReference type="PANTHER" id="PTHR43808">
    <property type="entry name" value="ACETYLORNITHINE DEACETYLASE"/>
    <property type="match status" value="1"/>
</dbReference>
<evidence type="ECO:0000256" key="2">
    <source>
        <dbReference type="ARBA" id="ARBA00022801"/>
    </source>
</evidence>
<dbReference type="SUPFAM" id="SSF55031">
    <property type="entry name" value="Bacterial exopeptidase dimerisation domain"/>
    <property type="match status" value="1"/>
</dbReference>
<dbReference type="Proteomes" id="UP001157126">
    <property type="component" value="Unassembled WGS sequence"/>
</dbReference>
<evidence type="ECO:0000259" key="4">
    <source>
        <dbReference type="Pfam" id="PF07687"/>
    </source>
</evidence>
<keyword evidence="6" id="KW-1185">Reference proteome</keyword>
<gene>
    <name evidence="5" type="ORF">GCM10025883_33480</name>
</gene>
<dbReference type="PANTHER" id="PTHR43808:SF31">
    <property type="entry name" value="N-ACETYL-L-CITRULLINE DEACETYLASE"/>
    <property type="match status" value="1"/>
</dbReference>
<evidence type="ECO:0000256" key="1">
    <source>
        <dbReference type="ARBA" id="ARBA00022723"/>
    </source>
</evidence>
<dbReference type="InterPro" id="IPR050072">
    <property type="entry name" value="Peptidase_M20A"/>
</dbReference>
<dbReference type="SUPFAM" id="SSF53187">
    <property type="entry name" value="Zn-dependent exopeptidases"/>
    <property type="match status" value="1"/>
</dbReference>
<feature type="chain" id="PRO_5047404214" description="Peptidase M20 dimerisation domain-containing protein" evidence="3">
    <location>
        <begin position="20"/>
        <end position="221"/>
    </location>
</feature>
<dbReference type="Gene3D" id="3.30.70.360">
    <property type="match status" value="1"/>
</dbReference>
<accession>A0ABQ6ITN2</accession>
<feature type="signal peptide" evidence="3">
    <location>
        <begin position="1"/>
        <end position="19"/>
    </location>
</feature>
<keyword evidence="3" id="KW-0732">Signal</keyword>
<dbReference type="Gene3D" id="3.40.630.10">
    <property type="entry name" value="Zn peptidases"/>
    <property type="match status" value="1"/>
</dbReference>
<dbReference type="InterPro" id="IPR036264">
    <property type="entry name" value="Bact_exopeptidase_dim_dom"/>
</dbReference>
<reference evidence="6" key="1">
    <citation type="journal article" date="2019" name="Int. J. Syst. Evol. Microbiol.">
        <title>The Global Catalogue of Microorganisms (GCM) 10K type strain sequencing project: providing services to taxonomists for standard genome sequencing and annotation.</title>
        <authorList>
            <consortium name="The Broad Institute Genomics Platform"/>
            <consortium name="The Broad Institute Genome Sequencing Center for Infectious Disease"/>
            <person name="Wu L."/>
            <person name="Ma J."/>
        </authorList>
    </citation>
    <scope>NUCLEOTIDE SEQUENCE [LARGE SCALE GENOMIC DNA]</scope>
    <source>
        <strain evidence="6">NBRC 113072</strain>
    </source>
</reference>
<dbReference type="InterPro" id="IPR011650">
    <property type="entry name" value="Peptidase_M20_dimer"/>
</dbReference>
<organism evidence="5 6">
    <name type="scientific">Mobilicoccus caccae</name>
    <dbReference type="NCBI Taxonomy" id="1859295"/>
    <lineage>
        <taxon>Bacteria</taxon>
        <taxon>Bacillati</taxon>
        <taxon>Actinomycetota</taxon>
        <taxon>Actinomycetes</taxon>
        <taxon>Micrococcales</taxon>
        <taxon>Dermatophilaceae</taxon>
        <taxon>Mobilicoccus</taxon>
    </lineage>
</organism>
<dbReference type="Pfam" id="PF01546">
    <property type="entry name" value="Peptidase_M20"/>
    <property type="match status" value="1"/>
</dbReference>
<evidence type="ECO:0000256" key="3">
    <source>
        <dbReference type="SAM" id="SignalP"/>
    </source>
</evidence>
<dbReference type="InterPro" id="IPR002933">
    <property type="entry name" value="Peptidase_M20"/>
</dbReference>
<protein>
    <recommendedName>
        <fullName evidence="4">Peptidase M20 dimerisation domain-containing protein</fullName>
    </recommendedName>
</protein>
<sequence length="221" mass="23572">MIAAHKAMTVMTASFTGVAAHSSLTPSGVNAIEYASRFVVYARNLADSMRDSGPFDEAYDVPHTTMSVNEISGGIAQNTVPDRCDVTVEFRAIAENDPEEIVGHLRECIDDLDTRMREENPDAGATLTVLSAVVGLDTAPDSEGARFVADLVSRTEGLTDTEPVKVTYGTEAGLFSKAGIDTLVLGPGDIAQAHAADEFVELDQIRACERFFSALAARLSE</sequence>
<keyword evidence="2" id="KW-0378">Hydrolase</keyword>
<evidence type="ECO:0000313" key="5">
    <source>
        <dbReference type="EMBL" id="GMA41303.1"/>
    </source>
</evidence>
<keyword evidence="1" id="KW-0479">Metal-binding</keyword>
<proteinExistence type="predicted"/>
<evidence type="ECO:0000313" key="6">
    <source>
        <dbReference type="Proteomes" id="UP001157126"/>
    </source>
</evidence>
<feature type="domain" description="Peptidase M20 dimerisation" evidence="4">
    <location>
        <begin position="4"/>
        <end position="112"/>
    </location>
</feature>
<comment type="caution">
    <text evidence="5">The sequence shown here is derived from an EMBL/GenBank/DDBJ whole genome shotgun (WGS) entry which is preliminary data.</text>
</comment>
<name>A0ABQ6ITN2_9MICO</name>
<dbReference type="EMBL" id="BSUO01000001">
    <property type="protein sequence ID" value="GMA41303.1"/>
    <property type="molecule type" value="Genomic_DNA"/>
</dbReference>
<dbReference type="Pfam" id="PF07687">
    <property type="entry name" value="M20_dimer"/>
    <property type="match status" value="1"/>
</dbReference>